<feature type="domain" description="MARVEL" evidence="8">
    <location>
        <begin position="175"/>
        <end position="318"/>
    </location>
</feature>
<feature type="transmembrane region" description="Helical" evidence="7">
    <location>
        <begin position="188"/>
        <end position="206"/>
    </location>
</feature>
<evidence type="ECO:0000256" key="6">
    <source>
        <dbReference type="SAM" id="MobiDB-lite"/>
    </source>
</evidence>
<dbReference type="PANTHER" id="PTHR22776">
    <property type="entry name" value="MARVEL-CONTAINING POTENTIAL LIPID RAFT-ASSOCIATED PROTEIN"/>
    <property type="match status" value="1"/>
</dbReference>
<dbReference type="Pfam" id="PF01284">
    <property type="entry name" value="MARVEL"/>
    <property type="match status" value="1"/>
</dbReference>
<keyword evidence="4 5" id="KW-0472">Membrane</keyword>
<feature type="region of interest" description="Disordered" evidence="6">
    <location>
        <begin position="1"/>
        <end position="52"/>
    </location>
</feature>
<evidence type="ECO:0000256" key="3">
    <source>
        <dbReference type="ARBA" id="ARBA00022989"/>
    </source>
</evidence>
<evidence type="ECO:0000313" key="10">
    <source>
        <dbReference type="Proteomes" id="UP001292094"/>
    </source>
</evidence>
<comment type="caution">
    <text evidence="9">The sequence shown here is derived from an EMBL/GenBank/DDBJ whole genome shotgun (WGS) entry which is preliminary data.</text>
</comment>
<evidence type="ECO:0000313" key="9">
    <source>
        <dbReference type="EMBL" id="KAK4300272.1"/>
    </source>
</evidence>
<feature type="compositionally biased region" description="Polar residues" evidence="6">
    <location>
        <begin position="27"/>
        <end position="47"/>
    </location>
</feature>
<gene>
    <name evidence="9" type="ORF">Pmani_027516</name>
</gene>
<feature type="transmembrane region" description="Helical" evidence="7">
    <location>
        <begin position="153"/>
        <end position="176"/>
    </location>
</feature>
<comment type="subcellular location">
    <subcellularLocation>
        <location evidence="1">Membrane</location>
        <topology evidence="1">Multi-pass membrane protein</topology>
    </subcellularLocation>
</comment>
<feature type="transmembrane region" description="Helical" evidence="7">
    <location>
        <begin position="212"/>
        <end position="236"/>
    </location>
</feature>
<protein>
    <recommendedName>
        <fullName evidence="8">MARVEL domain-containing protein</fullName>
    </recommendedName>
</protein>
<keyword evidence="10" id="KW-1185">Reference proteome</keyword>
<dbReference type="InterPro" id="IPR008253">
    <property type="entry name" value="Marvel"/>
</dbReference>
<evidence type="ECO:0000259" key="8">
    <source>
        <dbReference type="PROSITE" id="PS51225"/>
    </source>
</evidence>
<feature type="transmembrane region" description="Helical" evidence="7">
    <location>
        <begin position="288"/>
        <end position="308"/>
    </location>
</feature>
<evidence type="ECO:0000256" key="4">
    <source>
        <dbReference type="ARBA" id="ARBA00023136"/>
    </source>
</evidence>
<feature type="transmembrane region" description="Helical" evidence="7">
    <location>
        <begin position="248"/>
        <end position="268"/>
    </location>
</feature>
<dbReference type="AlphaFoldDB" id="A0AAE1TWF4"/>
<accession>A0AAE1TWF4</accession>
<dbReference type="InterPro" id="IPR050578">
    <property type="entry name" value="MARVEL-CKLF_proteins"/>
</dbReference>
<reference evidence="9" key="1">
    <citation type="submission" date="2023-11" db="EMBL/GenBank/DDBJ databases">
        <title>Genome assemblies of two species of porcelain crab, Petrolisthes cinctipes and Petrolisthes manimaculis (Anomura: Porcellanidae).</title>
        <authorList>
            <person name="Angst P."/>
        </authorList>
    </citation>
    <scope>NUCLEOTIDE SEQUENCE</scope>
    <source>
        <strain evidence="9">PB745_02</strain>
        <tissue evidence="9">Gill</tissue>
    </source>
</reference>
<dbReference type="Proteomes" id="UP001292094">
    <property type="component" value="Unassembled WGS sequence"/>
</dbReference>
<organism evidence="9 10">
    <name type="scientific">Petrolisthes manimaculis</name>
    <dbReference type="NCBI Taxonomy" id="1843537"/>
    <lineage>
        <taxon>Eukaryota</taxon>
        <taxon>Metazoa</taxon>
        <taxon>Ecdysozoa</taxon>
        <taxon>Arthropoda</taxon>
        <taxon>Crustacea</taxon>
        <taxon>Multicrustacea</taxon>
        <taxon>Malacostraca</taxon>
        <taxon>Eumalacostraca</taxon>
        <taxon>Eucarida</taxon>
        <taxon>Decapoda</taxon>
        <taxon>Pleocyemata</taxon>
        <taxon>Anomura</taxon>
        <taxon>Galatheoidea</taxon>
        <taxon>Porcellanidae</taxon>
        <taxon>Petrolisthes</taxon>
    </lineage>
</organism>
<dbReference type="EMBL" id="JAWZYT010003087">
    <property type="protein sequence ID" value="KAK4300272.1"/>
    <property type="molecule type" value="Genomic_DNA"/>
</dbReference>
<dbReference type="GO" id="GO:0016020">
    <property type="term" value="C:membrane"/>
    <property type="evidence" value="ECO:0007669"/>
    <property type="project" value="UniProtKB-SubCell"/>
</dbReference>
<dbReference type="PANTHER" id="PTHR22776:SF39">
    <property type="entry name" value="PROTEIN SINGLES BAR"/>
    <property type="match status" value="1"/>
</dbReference>
<evidence type="ECO:0000256" key="5">
    <source>
        <dbReference type="PROSITE-ProRule" id="PRU00581"/>
    </source>
</evidence>
<evidence type="ECO:0000256" key="1">
    <source>
        <dbReference type="ARBA" id="ARBA00004141"/>
    </source>
</evidence>
<keyword evidence="3 7" id="KW-1133">Transmembrane helix</keyword>
<keyword evidence="2 5" id="KW-0812">Transmembrane</keyword>
<proteinExistence type="predicted"/>
<evidence type="ECO:0000256" key="2">
    <source>
        <dbReference type="ARBA" id="ARBA00022692"/>
    </source>
</evidence>
<sequence>MQPQQGYPSSSSPRVGWNTGEARPTIIQPSVYNNNSRGTATGPTIIQPSGAVRPTIIQPSVYNNNSRGTATGPTIIQPTVAARPTIIQPTVYNNNSRGTATVPTIIQPSVYNNNSRGAVRPTIIQPSVYNNNSTGAATGPTIIQPSVYNNRQAMGGSGGIGCCGCVCCSCLHLSFLRTRPGWLKVIEMVLSSICLSLTLEFGLPYSSTIGSAFTFFLVTVCACILVVCLLTFSYLISYNSFNLIRSSVLETVFNTLACLLYLASSSQLSWAVHTWLWPNYLFKPQYSVYPAMSAAYVLGLVLGVVHGVDAWMSYRFLTGKST</sequence>
<evidence type="ECO:0000256" key="7">
    <source>
        <dbReference type="SAM" id="Phobius"/>
    </source>
</evidence>
<name>A0AAE1TWF4_9EUCA</name>
<feature type="compositionally biased region" description="Low complexity" evidence="6">
    <location>
        <begin position="1"/>
        <end position="13"/>
    </location>
</feature>
<dbReference type="PROSITE" id="PS51225">
    <property type="entry name" value="MARVEL"/>
    <property type="match status" value="1"/>
</dbReference>